<dbReference type="PANTHER" id="PTHR30469:SF33">
    <property type="entry name" value="SLR1207 PROTEIN"/>
    <property type="match status" value="1"/>
</dbReference>
<organism evidence="4">
    <name type="scientific">candidate division WOR-3 bacterium</name>
    <dbReference type="NCBI Taxonomy" id="2052148"/>
    <lineage>
        <taxon>Bacteria</taxon>
        <taxon>Bacteria division WOR-3</taxon>
    </lineage>
</organism>
<accession>A0A7V3ZX52</accession>
<comment type="similarity">
    <text evidence="1">Belongs to the membrane fusion protein (MFP) (TC 8.A.1) family.</text>
</comment>
<dbReference type="InterPro" id="IPR058637">
    <property type="entry name" value="YknX-like_C"/>
</dbReference>
<dbReference type="InterPro" id="IPR006143">
    <property type="entry name" value="RND_pump_MFP"/>
</dbReference>
<dbReference type="AlphaFoldDB" id="A0A7V3ZX52"/>
<dbReference type="Gene3D" id="2.40.420.20">
    <property type="match status" value="1"/>
</dbReference>
<evidence type="ECO:0000256" key="1">
    <source>
        <dbReference type="ARBA" id="ARBA00009477"/>
    </source>
</evidence>
<dbReference type="SUPFAM" id="SSF111369">
    <property type="entry name" value="HlyD-like secretion proteins"/>
    <property type="match status" value="1"/>
</dbReference>
<dbReference type="Pfam" id="PF25989">
    <property type="entry name" value="YknX_C"/>
    <property type="match status" value="1"/>
</dbReference>
<evidence type="ECO:0000313" key="4">
    <source>
        <dbReference type="EMBL" id="HGL17071.1"/>
    </source>
</evidence>
<evidence type="ECO:0000256" key="2">
    <source>
        <dbReference type="SAM" id="Coils"/>
    </source>
</evidence>
<dbReference type="Gene3D" id="1.10.287.470">
    <property type="entry name" value="Helix hairpin bin"/>
    <property type="match status" value="1"/>
</dbReference>
<sequence length="357" mass="40107">MKKFLFTVFSVVLFLLVFVAVYRVWGARLNAKLVKVAEVKRGDLILRVKAPGYITSRRIFTVTAPIAGEIKGLNEKVVVGSTVKKNQVFCYIVPTAEEEKSLQEDLKFAEMNCELAEKDLEVAKKLYEMKAISYQEYRAKEISFLREKSNLEKLRAKLEPKPVYSPIDGVLVKAEVKNGQIVTAGKELFVVADLNSLVAVLNVFESDVNKVYTGVRGNILIDGEVKFSGEVENVSLIREETSPGSAPTYKVYVNIINRMDPSAMLRIGGTVVGELTYRVIRNVKVVPLEAVNYEPGSLSRTFVYVYKNGRARKRYVSVGETDGTFIEIKDGLKEEERVITSGSYFVKDGEWVKVEKE</sequence>
<feature type="domain" description="YknX-like C-terminal permuted SH3-like" evidence="3">
    <location>
        <begin position="284"/>
        <end position="354"/>
    </location>
</feature>
<protein>
    <submittedName>
        <fullName evidence="4">Efflux RND transporter periplasmic adaptor subunit</fullName>
    </submittedName>
</protein>
<dbReference type="Gene3D" id="2.40.30.170">
    <property type="match status" value="1"/>
</dbReference>
<dbReference type="GO" id="GO:0015562">
    <property type="term" value="F:efflux transmembrane transporter activity"/>
    <property type="evidence" value="ECO:0007669"/>
    <property type="project" value="TreeGrafter"/>
</dbReference>
<gene>
    <name evidence="4" type="ORF">ENU66_01850</name>
</gene>
<reference evidence="4" key="1">
    <citation type="journal article" date="2020" name="mSystems">
        <title>Genome- and Community-Level Interaction Insights into Carbon Utilization and Element Cycling Functions of Hydrothermarchaeota in Hydrothermal Sediment.</title>
        <authorList>
            <person name="Zhou Z."/>
            <person name="Liu Y."/>
            <person name="Xu W."/>
            <person name="Pan J."/>
            <person name="Luo Z.H."/>
            <person name="Li M."/>
        </authorList>
    </citation>
    <scope>NUCLEOTIDE SEQUENCE [LARGE SCALE GENOMIC DNA]</scope>
    <source>
        <strain evidence="4">SpSt-69</strain>
    </source>
</reference>
<dbReference type="Gene3D" id="2.40.50.100">
    <property type="match status" value="1"/>
</dbReference>
<name>A0A7V3ZX52_UNCW3</name>
<dbReference type="GO" id="GO:1990281">
    <property type="term" value="C:efflux pump complex"/>
    <property type="evidence" value="ECO:0007669"/>
    <property type="project" value="TreeGrafter"/>
</dbReference>
<proteinExistence type="inferred from homology"/>
<feature type="coiled-coil region" evidence="2">
    <location>
        <begin position="99"/>
        <end position="126"/>
    </location>
</feature>
<keyword evidence="2" id="KW-0175">Coiled coil</keyword>
<dbReference type="PANTHER" id="PTHR30469">
    <property type="entry name" value="MULTIDRUG RESISTANCE PROTEIN MDTA"/>
    <property type="match status" value="1"/>
</dbReference>
<comment type="caution">
    <text evidence="4">The sequence shown here is derived from an EMBL/GenBank/DDBJ whole genome shotgun (WGS) entry which is preliminary data.</text>
</comment>
<dbReference type="NCBIfam" id="TIGR01730">
    <property type="entry name" value="RND_mfp"/>
    <property type="match status" value="1"/>
</dbReference>
<dbReference type="EMBL" id="DTDJ01000016">
    <property type="protein sequence ID" value="HGL17071.1"/>
    <property type="molecule type" value="Genomic_DNA"/>
</dbReference>
<evidence type="ECO:0000259" key="3">
    <source>
        <dbReference type="Pfam" id="PF25989"/>
    </source>
</evidence>